<accession>A0A395H3K4</accession>
<proteinExistence type="predicted"/>
<evidence type="ECO:0000313" key="2">
    <source>
        <dbReference type="Proteomes" id="UP000249402"/>
    </source>
</evidence>
<evidence type="ECO:0000313" key="1">
    <source>
        <dbReference type="EMBL" id="RAL01785.1"/>
    </source>
</evidence>
<dbReference type="VEuPathDB" id="FungiDB:BO80DRAFT_57373"/>
<dbReference type="Proteomes" id="UP000249402">
    <property type="component" value="Unassembled WGS sequence"/>
</dbReference>
<dbReference type="AlphaFoldDB" id="A0A395H3K4"/>
<name>A0A395H3K4_9EURO</name>
<sequence>MNISTTIHTGYDTLHSTTLLFSFFSSSTAPHIHRHASPSSPPPCTTQACSPHLVLRSTFHIHSLTHAPSHSTT</sequence>
<dbReference type="EMBL" id="KZ824434">
    <property type="protein sequence ID" value="RAL01785.1"/>
    <property type="molecule type" value="Genomic_DNA"/>
</dbReference>
<reference evidence="1 2" key="1">
    <citation type="submission" date="2018-02" db="EMBL/GenBank/DDBJ databases">
        <title>The genomes of Aspergillus section Nigri reveals drivers in fungal speciation.</title>
        <authorList>
            <consortium name="DOE Joint Genome Institute"/>
            <person name="Vesth T.C."/>
            <person name="Nybo J."/>
            <person name="Theobald S."/>
            <person name="Brandl J."/>
            <person name="Frisvad J.C."/>
            <person name="Nielsen K.F."/>
            <person name="Lyhne E.K."/>
            <person name="Kogle M.E."/>
            <person name="Kuo A."/>
            <person name="Riley R."/>
            <person name="Clum A."/>
            <person name="Nolan M."/>
            <person name="Lipzen A."/>
            <person name="Salamov A."/>
            <person name="Henrissat B."/>
            <person name="Wiebenga A."/>
            <person name="De vries R.P."/>
            <person name="Grigoriev I.V."/>
            <person name="Mortensen U.H."/>
            <person name="Andersen M.R."/>
            <person name="Baker S.E."/>
        </authorList>
    </citation>
    <scope>NUCLEOTIDE SEQUENCE [LARGE SCALE GENOMIC DNA]</scope>
    <source>
        <strain evidence="1 2">CBS 121593</strain>
    </source>
</reference>
<gene>
    <name evidence="1" type="ORF">BO80DRAFT_57373</name>
</gene>
<organism evidence="1 2">
    <name type="scientific">Aspergillus ibericus CBS 121593</name>
    <dbReference type="NCBI Taxonomy" id="1448316"/>
    <lineage>
        <taxon>Eukaryota</taxon>
        <taxon>Fungi</taxon>
        <taxon>Dikarya</taxon>
        <taxon>Ascomycota</taxon>
        <taxon>Pezizomycotina</taxon>
        <taxon>Eurotiomycetes</taxon>
        <taxon>Eurotiomycetidae</taxon>
        <taxon>Eurotiales</taxon>
        <taxon>Aspergillaceae</taxon>
        <taxon>Aspergillus</taxon>
        <taxon>Aspergillus subgen. Circumdati</taxon>
    </lineage>
</organism>
<protein>
    <submittedName>
        <fullName evidence="1">Uncharacterized protein</fullName>
    </submittedName>
</protein>
<dbReference type="RefSeq" id="XP_025576112.1">
    <property type="nucleotide sequence ID" value="XM_025724612.1"/>
</dbReference>
<dbReference type="GeneID" id="37229477"/>
<keyword evidence="2" id="KW-1185">Reference proteome</keyword>